<dbReference type="Pfam" id="PF01416">
    <property type="entry name" value="PseudoU_synth_1"/>
    <property type="match status" value="2"/>
</dbReference>
<reference evidence="9 10" key="1">
    <citation type="submission" date="2020-01" db="EMBL/GenBank/DDBJ databases">
        <title>Complete genome of Buchnera aphidicola isolated from Chaitophorus populeti.</title>
        <authorList>
            <person name="Park J."/>
            <person name="Xi H."/>
        </authorList>
    </citation>
    <scope>NUCLEOTIDE SEQUENCE [LARGE SCALE GENOMIC DNA]</scope>
    <source>
        <strain evidence="9 10">UsonBac</strain>
    </source>
</reference>
<dbReference type="InterPro" id="IPR020103">
    <property type="entry name" value="PsdUridine_synth_cat_dom_sf"/>
</dbReference>
<feature type="domain" description="Pseudouridine synthase I TruA alpha/beta" evidence="8">
    <location>
        <begin position="148"/>
        <end position="250"/>
    </location>
</feature>
<evidence type="ECO:0000256" key="7">
    <source>
        <dbReference type="RuleBase" id="RU003792"/>
    </source>
</evidence>
<dbReference type="Proteomes" id="UP000502958">
    <property type="component" value="Chromosome"/>
</dbReference>
<dbReference type="SUPFAM" id="SSF55120">
    <property type="entry name" value="Pseudouridine synthase"/>
    <property type="match status" value="1"/>
</dbReference>
<name>A0A6C1FAK9_BUCUN</name>
<dbReference type="GO" id="GO:0160147">
    <property type="term" value="F:tRNA pseudouridine(38-40) synthase activity"/>
    <property type="evidence" value="ECO:0007669"/>
    <property type="project" value="UniProtKB-EC"/>
</dbReference>
<dbReference type="InterPro" id="IPR001406">
    <property type="entry name" value="PsdUridine_synth_TruA"/>
</dbReference>
<dbReference type="PIRSF" id="PIRSF001430">
    <property type="entry name" value="tRNA_psdUrid_synth"/>
    <property type="match status" value="1"/>
</dbReference>
<dbReference type="FunFam" id="3.30.70.580:FF:000001">
    <property type="entry name" value="tRNA pseudouridine synthase A"/>
    <property type="match status" value="1"/>
</dbReference>
<accession>A0A6C1FAK9</accession>
<comment type="catalytic activity">
    <reaction evidence="4 7">
        <text>uridine(38/39/40) in tRNA = pseudouridine(38/39/40) in tRNA</text>
        <dbReference type="Rhea" id="RHEA:22376"/>
        <dbReference type="Rhea" id="RHEA-COMP:10085"/>
        <dbReference type="Rhea" id="RHEA-COMP:10087"/>
        <dbReference type="ChEBI" id="CHEBI:65314"/>
        <dbReference type="ChEBI" id="CHEBI:65315"/>
        <dbReference type="EC" id="5.4.99.12"/>
    </reaction>
</comment>
<dbReference type="InterPro" id="IPR020094">
    <property type="entry name" value="TruA/RsuA/RluB/E/F_N"/>
</dbReference>
<evidence type="ECO:0000256" key="6">
    <source>
        <dbReference type="PIRSR" id="PIRSR001430-2"/>
    </source>
</evidence>
<dbReference type="CDD" id="cd02570">
    <property type="entry name" value="PseudoU_synth_EcTruA"/>
    <property type="match status" value="1"/>
</dbReference>
<gene>
    <name evidence="4 9" type="primary">truA</name>
    <name evidence="9" type="ORF">GUU85_00930</name>
</gene>
<organism evidence="9 10">
    <name type="scientific">Buchnera aphidicola subsp. Uroleucon sonchi</name>
    <dbReference type="NCBI Taxonomy" id="118118"/>
    <lineage>
        <taxon>Bacteria</taxon>
        <taxon>Pseudomonadati</taxon>
        <taxon>Pseudomonadota</taxon>
        <taxon>Gammaproteobacteria</taxon>
        <taxon>Enterobacterales</taxon>
        <taxon>Erwiniaceae</taxon>
        <taxon>Buchnera</taxon>
    </lineage>
</organism>
<dbReference type="AlphaFoldDB" id="A0A6C1FAK9"/>
<feature type="binding site" evidence="4 6">
    <location>
        <position position="115"/>
    </location>
    <ligand>
        <name>substrate</name>
    </ligand>
</feature>
<dbReference type="EC" id="5.4.99.12" evidence="4"/>
<evidence type="ECO:0000256" key="3">
    <source>
        <dbReference type="ARBA" id="ARBA00023235"/>
    </source>
</evidence>
<dbReference type="PANTHER" id="PTHR11142">
    <property type="entry name" value="PSEUDOURIDYLATE SYNTHASE"/>
    <property type="match status" value="1"/>
</dbReference>
<dbReference type="Gene3D" id="3.30.70.660">
    <property type="entry name" value="Pseudouridine synthase I, catalytic domain, C-terminal subdomain"/>
    <property type="match status" value="1"/>
</dbReference>
<dbReference type="InterPro" id="IPR020095">
    <property type="entry name" value="PsdUridine_synth_TruA_C"/>
</dbReference>
<feature type="domain" description="Pseudouridine synthase I TruA alpha/beta" evidence="8">
    <location>
        <begin position="14"/>
        <end position="109"/>
    </location>
</feature>
<dbReference type="InterPro" id="IPR020097">
    <property type="entry name" value="PsdUridine_synth_TruA_a/b_dom"/>
</dbReference>
<evidence type="ECO:0000256" key="5">
    <source>
        <dbReference type="PIRSR" id="PIRSR001430-1"/>
    </source>
</evidence>
<dbReference type="GO" id="GO:0003723">
    <property type="term" value="F:RNA binding"/>
    <property type="evidence" value="ECO:0007669"/>
    <property type="project" value="InterPro"/>
</dbReference>
<dbReference type="NCBIfam" id="TIGR00071">
    <property type="entry name" value="hisT_truA"/>
    <property type="match status" value="1"/>
</dbReference>
<dbReference type="HAMAP" id="MF_00171">
    <property type="entry name" value="TruA"/>
    <property type="match status" value="1"/>
</dbReference>
<protein>
    <recommendedName>
        <fullName evidence="4">tRNA pseudouridine synthase A</fullName>
        <ecNumber evidence="4">5.4.99.12</ecNumber>
    </recommendedName>
    <alternativeName>
        <fullName evidence="4">tRNA pseudouridine(38-40) synthase</fullName>
    </alternativeName>
    <alternativeName>
        <fullName evidence="4">tRNA pseudouridylate synthase I</fullName>
    </alternativeName>
    <alternativeName>
        <fullName evidence="4">tRNA-uridine isomerase I</fullName>
    </alternativeName>
</protein>
<evidence type="ECO:0000313" key="10">
    <source>
        <dbReference type="Proteomes" id="UP000502958"/>
    </source>
</evidence>
<dbReference type="PANTHER" id="PTHR11142:SF0">
    <property type="entry name" value="TRNA PSEUDOURIDINE SYNTHASE-LIKE 1"/>
    <property type="match status" value="1"/>
</dbReference>
<dbReference type="GO" id="GO:0031119">
    <property type="term" value="P:tRNA pseudouridine synthesis"/>
    <property type="evidence" value="ECO:0007669"/>
    <property type="project" value="UniProtKB-UniRule"/>
</dbReference>
<dbReference type="RefSeq" id="WP_163119117.1">
    <property type="nucleotide sequence ID" value="NZ_CP047588.1"/>
</dbReference>
<feature type="active site" description="Nucleophile" evidence="4 5">
    <location>
        <position position="57"/>
    </location>
</feature>
<comment type="subunit">
    <text evidence="4">Homodimer.</text>
</comment>
<keyword evidence="3 4" id="KW-0413">Isomerase</keyword>
<comment type="similarity">
    <text evidence="1 4 7">Belongs to the tRNA pseudouridine synthase TruA family.</text>
</comment>
<evidence type="ECO:0000256" key="2">
    <source>
        <dbReference type="ARBA" id="ARBA00022694"/>
    </source>
</evidence>
<dbReference type="EMBL" id="CP047588">
    <property type="protein sequence ID" value="QIE01934.1"/>
    <property type="molecule type" value="Genomic_DNA"/>
</dbReference>
<evidence type="ECO:0000256" key="1">
    <source>
        <dbReference type="ARBA" id="ARBA00009375"/>
    </source>
</evidence>
<evidence type="ECO:0000313" key="9">
    <source>
        <dbReference type="EMBL" id="QIE01934.1"/>
    </source>
</evidence>
<dbReference type="Gene3D" id="3.30.70.580">
    <property type="entry name" value="Pseudouridine synthase I, catalytic domain, N-terminal subdomain"/>
    <property type="match status" value="1"/>
</dbReference>
<evidence type="ECO:0000259" key="8">
    <source>
        <dbReference type="Pfam" id="PF01416"/>
    </source>
</evidence>
<keyword evidence="2 4" id="KW-0819">tRNA processing</keyword>
<proteinExistence type="inferred from homology"/>
<evidence type="ECO:0000256" key="4">
    <source>
        <dbReference type="HAMAP-Rule" id="MF_00171"/>
    </source>
</evidence>
<comment type="caution">
    <text evidence="4">Lacks conserved residue(s) required for the propagation of feature annotation.</text>
</comment>
<comment type="function">
    <text evidence="4">Formation of pseudouridine at positions 38, 39 and 40 in the anticodon stem and loop of transfer RNAs.</text>
</comment>
<sequence>MIFNNVKRFALGIQYNGSIYHGWQRQNRVSSIQEEIESALSKIANHNINVICAGRTDAGVHSIGQVIHFNTTTVRKMSAWILGTNSYLSPYISVRWVKYVPEHFHARYSAVSRSYRYIIYNNNIRSVFFQKQSNYIYKKLNEKKMFSAAQFLLGEHDFTSFRAIGCQSLSPYRKIIKLNVFRLDDFVIIDITANSFLYHMVRNIVGALIDVGISQKKEEWIQELLKKKNRKYASFTAPSQGLYLLSIKYPLYFNIPSLKYTNVFF</sequence>